<proteinExistence type="predicted"/>
<gene>
    <name evidence="1" type="ORF">METZ01_LOCUS282386</name>
</gene>
<dbReference type="InterPro" id="IPR021889">
    <property type="entry name" value="DUF3500"/>
</dbReference>
<dbReference type="EMBL" id="UINC01083639">
    <property type="protein sequence ID" value="SVC29532.1"/>
    <property type="molecule type" value="Genomic_DNA"/>
</dbReference>
<sequence>WANDILSITPSFFGANPAKVQSGTHQGLEILAPRQSLALELMQSLDPAQSKKALIFDEAPADILTFSSARASLPKEEGLKATNMSQTQKNILKNIVEEYIGEYRSEIASGIVSKWTENIDTIHLAWGGGNQVGDPHYYRLHGGTFLIEYDNIQNGANHIHSVWRDVDNDFAVDVLRDHLLLYHIT</sequence>
<reference evidence="1" key="1">
    <citation type="submission" date="2018-05" db="EMBL/GenBank/DDBJ databases">
        <authorList>
            <person name="Lanie J.A."/>
            <person name="Ng W.-L."/>
            <person name="Kazmierczak K.M."/>
            <person name="Andrzejewski T.M."/>
            <person name="Davidsen T.M."/>
            <person name="Wayne K.J."/>
            <person name="Tettelin H."/>
            <person name="Glass J.I."/>
            <person name="Rusch D."/>
            <person name="Podicherti R."/>
            <person name="Tsui H.-C.T."/>
            <person name="Winkler M.E."/>
        </authorList>
    </citation>
    <scope>NUCLEOTIDE SEQUENCE</scope>
</reference>
<protein>
    <recommendedName>
        <fullName evidence="2">DUF3500 domain-containing protein</fullName>
    </recommendedName>
</protein>
<dbReference type="AlphaFoldDB" id="A0A382L2L4"/>
<dbReference type="Pfam" id="PF12006">
    <property type="entry name" value="DUF3500"/>
    <property type="match status" value="1"/>
</dbReference>
<feature type="non-terminal residue" evidence="1">
    <location>
        <position position="1"/>
    </location>
</feature>
<dbReference type="PANTHER" id="PTHR37489">
    <property type="entry name" value="DUF3500 DOMAIN-CONTAINING PROTEIN"/>
    <property type="match status" value="1"/>
</dbReference>
<dbReference type="PANTHER" id="PTHR37489:SF1">
    <property type="entry name" value="DUF3500 DOMAIN-CONTAINING PROTEIN"/>
    <property type="match status" value="1"/>
</dbReference>
<organism evidence="1">
    <name type="scientific">marine metagenome</name>
    <dbReference type="NCBI Taxonomy" id="408172"/>
    <lineage>
        <taxon>unclassified sequences</taxon>
        <taxon>metagenomes</taxon>
        <taxon>ecological metagenomes</taxon>
    </lineage>
</organism>
<evidence type="ECO:0008006" key="2">
    <source>
        <dbReference type="Google" id="ProtNLM"/>
    </source>
</evidence>
<name>A0A382L2L4_9ZZZZ</name>
<accession>A0A382L2L4</accession>
<evidence type="ECO:0000313" key="1">
    <source>
        <dbReference type="EMBL" id="SVC29532.1"/>
    </source>
</evidence>